<organism evidence="1 2">
    <name type="scientific">Corynebacterium argentoratense DSM 44202</name>
    <dbReference type="NCBI Taxonomy" id="1348662"/>
    <lineage>
        <taxon>Bacteria</taxon>
        <taxon>Bacillati</taxon>
        <taxon>Actinomycetota</taxon>
        <taxon>Actinomycetes</taxon>
        <taxon>Mycobacteriales</taxon>
        <taxon>Corynebacteriaceae</taxon>
        <taxon>Corynebacterium</taxon>
    </lineage>
</organism>
<accession>U3GYD7</accession>
<dbReference type="HOGENOM" id="CLU_042635_1_0_11"/>
<dbReference type="eggNOG" id="ENOG5031IRC">
    <property type="taxonomic scope" value="Bacteria"/>
</dbReference>
<dbReference type="EMBL" id="CP006365">
    <property type="protein sequence ID" value="AGU14567.1"/>
    <property type="molecule type" value="Genomic_DNA"/>
</dbReference>
<dbReference type="PATRIC" id="fig|1348662.3.peg.392"/>
<protein>
    <recommendedName>
        <fullName evidence="3">THIF-type NAD/FAD binding fold domain-containing protein</fullName>
    </recommendedName>
</protein>
<reference evidence="1 2" key="1">
    <citation type="journal article" date="2013" name="Genome Announc.">
        <title>Whole-Genome Sequence of the Clinical Strain Corynebacterium argentoratense DSM 44202, Isolated from a Human Throat Specimen.</title>
        <authorList>
            <person name="Bomholt C."/>
            <person name="Glaub A."/>
            <person name="Gravermann K."/>
            <person name="Albersmeier A."/>
            <person name="Brinkrolf K."/>
            <person name="Ruckert C."/>
            <person name="Tauch A."/>
        </authorList>
    </citation>
    <scope>NUCLEOTIDE SEQUENCE [LARGE SCALE GENOMIC DNA]</scope>
    <source>
        <strain evidence="1">DSM 44202</strain>
    </source>
</reference>
<dbReference type="GeneID" id="78249263"/>
<gene>
    <name evidence="1" type="ORF">CARG_01990</name>
</gene>
<dbReference type="AlphaFoldDB" id="U3GYD7"/>
<dbReference type="Proteomes" id="UP000016943">
    <property type="component" value="Chromosome"/>
</dbReference>
<dbReference type="OrthoDB" id="4426339at2"/>
<dbReference type="RefSeq" id="WP_020975707.1">
    <property type="nucleotide sequence ID" value="NC_022198.1"/>
</dbReference>
<keyword evidence="2" id="KW-1185">Reference proteome</keyword>
<sequence length="295" mass="31274">MKLSPSAAAHVRSHTNGQSGRQEFFIQFGSDATKTAMVRIGDNGTVARKVAAALNGFDSPVAIETAARRLHRCGLSTAATHLLLSELLTYDIVLSHHPAPSVALMGNNRLALQIRQLLSAHGISVRIPLKNESAPAFLAGTSASRPIVSTASMPVHRQAELARAVRSFGGVFIPVRVADGRGVVGPISINHFGPCPVCVDMHHAAADPHCSLASRQAFTPPDPDVLTMEEGFVASFVAALLARHYGAAGPPPGMRHHQPQRLPQLQAGAMFELSPFLVDINTTVVQAHPGCPVCW</sequence>
<evidence type="ECO:0008006" key="3">
    <source>
        <dbReference type="Google" id="ProtNLM"/>
    </source>
</evidence>
<dbReference type="Gene3D" id="3.40.50.720">
    <property type="entry name" value="NAD(P)-binding Rossmann-like Domain"/>
    <property type="match status" value="1"/>
</dbReference>
<dbReference type="STRING" id="1348662.CARG_01990"/>
<proteinExistence type="predicted"/>
<name>U3GYD7_9CORY</name>
<evidence type="ECO:0000313" key="1">
    <source>
        <dbReference type="EMBL" id="AGU14567.1"/>
    </source>
</evidence>
<dbReference type="KEGG" id="caz:CARG_01990"/>
<evidence type="ECO:0000313" key="2">
    <source>
        <dbReference type="Proteomes" id="UP000016943"/>
    </source>
</evidence>